<sequence length="133" mass="15079">MKLPATGALLNRTDEIRAVLRELMHPDSRVRVRAARDPHDDPFCDARILGPDWQLRHFFWRPHDLDAFQAQLSGSPAHHEVILDFAGATPDGTDIRFRVARPLVMHFADSSAAMLSGFPEAIWYQRTPEPADI</sequence>
<protein>
    <submittedName>
        <fullName evidence="1">Uncharacterized protein</fullName>
    </submittedName>
</protein>
<gene>
    <name evidence="1" type="ordered locus">Bpet2149</name>
</gene>
<name>A9IKV0_BORPD</name>
<proteinExistence type="predicted"/>
<dbReference type="KEGG" id="bpt:Bpet2149"/>
<dbReference type="AlphaFoldDB" id="A9IKV0"/>
<dbReference type="STRING" id="94624.Bpet2149"/>
<evidence type="ECO:0000313" key="2">
    <source>
        <dbReference type="Proteomes" id="UP000001225"/>
    </source>
</evidence>
<dbReference type="EMBL" id="AM902716">
    <property type="protein sequence ID" value="CAP42490.1"/>
    <property type="molecule type" value="Genomic_DNA"/>
</dbReference>
<keyword evidence="2" id="KW-1185">Reference proteome</keyword>
<dbReference type="eggNOG" id="COG5581">
    <property type="taxonomic scope" value="Bacteria"/>
</dbReference>
<accession>A9IKV0</accession>
<reference evidence="1 2" key="1">
    <citation type="journal article" date="2008" name="BMC Genomics">
        <title>The missing link: Bordetella petrii is endowed with both the metabolic versatility of environmental bacteria and virulence traits of pathogenic Bordetellae.</title>
        <authorList>
            <person name="Gross R."/>
            <person name="Guzman C.A."/>
            <person name="Sebaihia M."/>
            <person name="Martins Dos Santos V.A."/>
            <person name="Pieper D.H."/>
            <person name="Koebnik R."/>
            <person name="Lechner M."/>
            <person name="Bartels D."/>
            <person name="Buhrmester J."/>
            <person name="Choudhuri J.V."/>
            <person name="Ebensen T."/>
            <person name="Gaigalat L."/>
            <person name="Herrmann S."/>
            <person name="Khachane A.N."/>
            <person name="Larisch C."/>
            <person name="Link S."/>
            <person name="Linke B."/>
            <person name="Meyer F."/>
            <person name="Mormann S."/>
            <person name="Nakunst D."/>
            <person name="Rueckert C."/>
            <person name="Schneiker-Bekel S."/>
            <person name="Schulze K."/>
            <person name="Vorhoelter F.J."/>
            <person name="Yevsa T."/>
            <person name="Engle J.T."/>
            <person name="Goldman W.E."/>
            <person name="Puehler A."/>
            <person name="Goebel U.B."/>
            <person name="Goesmann A."/>
            <person name="Bloecker H."/>
            <person name="Kaiser O."/>
            <person name="Martinez-Arias R."/>
        </authorList>
    </citation>
    <scope>NUCLEOTIDE SEQUENCE [LARGE SCALE GENOMIC DNA]</scope>
    <source>
        <strain evidence="2">ATCC BAA-461 / DSM 12804 / CCUG 43448 / CIP 107267 / Se-1111R</strain>
    </source>
</reference>
<organism evidence="1 2">
    <name type="scientific">Bordetella petrii (strain ATCC BAA-461 / DSM 12804 / CCUG 43448 / CIP 107267 / Se-1111R)</name>
    <dbReference type="NCBI Taxonomy" id="340100"/>
    <lineage>
        <taxon>Bacteria</taxon>
        <taxon>Pseudomonadati</taxon>
        <taxon>Pseudomonadota</taxon>
        <taxon>Betaproteobacteria</taxon>
        <taxon>Burkholderiales</taxon>
        <taxon>Alcaligenaceae</taxon>
        <taxon>Bordetella</taxon>
    </lineage>
</organism>
<evidence type="ECO:0000313" key="1">
    <source>
        <dbReference type="EMBL" id="CAP42490.1"/>
    </source>
</evidence>
<dbReference type="Proteomes" id="UP000001225">
    <property type="component" value="Chromosome"/>
</dbReference>